<dbReference type="Gramene" id="ERN10001">
    <property type="protein sequence ID" value="ERN10001"/>
    <property type="gene ID" value="AMTR_s00013p00229480"/>
</dbReference>
<dbReference type="AlphaFoldDB" id="W1PQL4"/>
<protein>
    <submittedName>
        <fullName evidence="2">Uncharacterized protein</fullName>
    </submittedName>
</protein>
<dbReference type="Gene3D" id="3.40.50.1110">
    <property type="entry name" value="SGNH hydrolase"/>
    <property type="match status" value="1"/>
</dbReference>
<evidence type="ECO:0000313" key="3">
    <source>
        <dbReference type="Proteomes" id="UP000017836"/>
    </source>
</evidence>
<dbReference type="InterPro" id="IPR044552">
    <property type="entry name" value="GLIP1-5/GLL25"/>
</dbReference>
<dbReference type="EMBL" id="KI392979">
    <property type="protein sequence ID" value="ERN10001.1"/>
    <property type="molecule type" value="Genomic_DNA"/>
</dbReference>
<keyword evidence="1" id="KW-0732">Signal</keyword>
<dbReference type="PANTHER" id="PTHR45966:SF13">
    <property type="entry name" value="GDSL ESTERASE_LIPASE"/>
    <property type="match status" value="1"/>
</dbReference>
<keyword evidence="3" id="KW-1185">Reference proteome</keyword>
<dbReference type="PANTHER" id="PTHR45966">
    <property type="entry name" value="GDSL-LIKE LIPASE/ACYLHYDROLASE"/>
    <property type="match status" value="1"/>
</dbReference>
<accession>W1PQL4</accession>
<dbReference type="HOGENOM" id="CLU_2112141_0_0_1"/>
<dbReference type="STRING" id="13333.W1PQL4"/>
<dbReference type="Proteomes" id="UP000017836">
    <property type="component" value="Unassembled WGS sequence"/>
</dbReference>
<sequence>MKRSQFFCLSGFVDGHNACCGTGLLRGLNTCGGKKGATNYQLCPDSTSHIFFDSYHCTESINRQAAHTMWEGKDPSVRPLPLKTFFNSNSEVSHVDIGRKGEIKVSLTMGHASSK</sequence>
<dbReference type="InterPro" id="IPR036514">
    <property type="entry name" value="SGNH_hydro_sf"/>
</dbReference>
<organism evidence="2 3">
    <name type="scientific">Amborella trichopoda</name>
    <dbReference type="NCBI Taxonomy" id="13333"/>
    <lineage>
        <taxon>Eukaryota</taxon>
        <taxon>Viridiplantae</taxon>
        <taxon>Streptophyta</taxon>
        <taxon>Embryophyta</taxon>
        <taxon>Tracheophyta</taxon>
        <taxon>Spermatophyta</taxon>
        <taxon>Magnoliopsida</taxon>
        <taxon>Amborellales</taxon>
        <taxon>Amborellaceae</taxon>
        <taxon>Amborella</taxon>
    </lineage>
</organism>
<evidence type="ECO:0000256" key="1">
    <source>
        <dbReference type="ARBA" id="ARBA00022729"/>
    </source>
</evidence>
<name>W1PQL4_AMBTC</name>
<gene>
    <name evidence="2" type="ORF">AMTR_s00013p00229480</name>
</gene>
<evidence type="ECO:0000313" key="2">
    <source>
        <dbReference type="EMBL" id="ERN10001.1"/>
    </source>
</evidence>
<proteinExistence type="predicted"/>
<reference evidence="3" key="1">
    <citation type="journal article" date="2013" name="Science">
        <title>The Amborella genome and the evolution of flowering plants.</title>
        <authorList>
            <consortium name="Amborella Genome Project"/>
        </authorList>
    </citation>
    <scope>NUCLEOTIDE SEQUENCE [LARGE SCALE GENOMIC DNA]</scope>
</reference>